<gene>
    <name evidence="2" type="ORF">C1H84_16615</name>
</gene>
<reference evidence="2 3" key="1">
    <citation type="submission" date="2018-01" db="EMBL/GenBank/DDBJ databases">
        <title>Glutamicibacter soli strain NHPC-3 Whole genome sequence and assembly.</title>
        <authorList>
            <person name="Choudhury P."/>
            <person name="Gupta D."/>
            <person name="Sengupta K."/>
            <person name="Jawed A."/>
            <person name="Sultana N."/>
            <person name="Saha P."/>
        </authorList>
    </citation>
    <scope>NUCLEOTIDE SEQUENCE [LARGE SCALE GENOMIC DNA]</scope>
    <source>
        <strain evidence="2 3">NHPC-3</strain>
    </source>
</reference>
<keyword evidence="3" id="KW-1185">Reference proteome</keyword>
<dbReference type="RefSeq" id="WP_047117694.1">
    <property type="nucleotide sequence ID" value="NZ_POAF01000010.1"/>
</dbReference>
<dbReference type="EMBL" id="POAF01000010">
    <property type="protein sequence ID" value="RBL99063.1"/>
    <property type="molecule type" value="Genomic_DNA"/>
</dbReference>
<dbReference type="Proteomes" id="UP000252167">
    <property type="component" value="Unassembled WGS sequence"/>
</dbReference>
<comment type="caution">
    <text evidence="2">The sequence shown here is derived from an EMBL/GenBank/DDBJ whole genome shotgun (WGS) entry which is preliminary data.</text>
</comment>
<proteinExistence type="predicted"/>
<feature type="region of interest" description="Disordered" evidence="1">
    <location>
        <begin position="1"/>
        <end position="26"/>
    </location>
</feature>
<evidence type="ECO:0000313" key="3">
    <source>
        <dbReference type="Proteomes" id="UP000252167"/>
    </source>
</evidence>
<evidence type="ECO:0000313" key="2">
    <source>
        <dbReference type="EMBL" id="RBL99063.1"/>
    </source>
</evidence>
<evidence type="ECO:0000256" key="1">
    <source>
        <dbReference type="SAM" id="MobiDB-lite"/>
    </source>
</evidence>
<protein>
    <submittedName>
        <fullName evidence="2">Uncharacterized protein</fullName>
    </submittedName>
</protein>
<name>A0A365YAQ5_9MICC</name>
<organism evidence="2 3">
    <name type="scientific">Glutamicibacter soli</name>
    <dbReference type="NCBI Taxonomy" id="453836"/>
    <lineage>
        <taxon>Bacteria</taxon>
        <taxon>Bacillati</taxon>
        <taxon>Actinomycetota</taxon>
        <taxon>Actinomycetes</taxon>
        <taxon>Micrococcales</taxon>
        <taxon>Micrococcaceae</taxon>
        <taxon>Glutamicibacter</taxon>
    </lineage>
</organism>
<dbReference type="AlphaFoldDB" id="A0A365YAQ5"/>
<accession>A0A365YAQ5</accession>
<sequence>MGLFSRKQPTASGTGRAPERALDSLEPLQAGQATFRARELGVGRRGKKLIPAVEVVTRDATGHFRADELGSFLGGRLGIIETLSGSPSTLFIATGAHAGTGSPAGDALAHAAKDEAGLLMPAGEEVRRLALFSTADQQRIASWLALFPRP</sequence>